<feature type="transmembrane region" description="Helical" evidence="1">
    <location>
        <begin position="96"/>
        <end position="122"/>
    </location>
</feature>
<gene>
    <name evidence="2" type="ORF">CB5_LOCUS26202</name>
</gene>
<name>A0A6V7QJ72_ANACO</name>
<feature type="transmembrane region" description="Helical" evidence="1">
    <location>
        <begin position="48"/>
        <end position="70"/>
    </location>
</feature>
<dbReference type="EMBL" id="LR862136">
    <property type="protein sequence ID" value="CAD1842991.1"/>
    <property type="molecule type" value="Genomic_DNA"/>
</dbReference>
<accession>A0A6V7QJ72</accession>
<keyword evidence="1" id="KW-1133">Transmembrane helix</keyword>
<dbReference type="AlphaFoldDB" id="A0A6V7QJ72"/>
<evidence type="ECO:0000256" key="1">
    <source>
        <dbReference type="SAM" id="Phobius"/>
    </source>
</evidence>
<organism evidence="2">
    <name type="scientific">Ananas comosus var. bracteatus</name>
    <name type="common">red pineapple</name>
    <dbReference type="NCBI Taxonomy" id="296719"/>
    <lineage>
        <taxon>Eukaryota</taxon>
        <taxon>Viridiplantae</taxon>
        <taxon>Streptophyta</taxon>
        <taxon>Embryophyta</taxon>
        <taxon>Tracheophyta</taxon>
        <taxon>Spermatophyta</taxon>
        <taxon>Magnoliopsida</taxon>
        <taxon>Liliopsida</taxon>
        <taxon>Poales</taxon>
        <taxon>Bromeliaceae</taxon>
        <taxon>Bromelioideae</taxon>
        <taxon>Ananas</taxon>
    </lineage>
</organism>
<keyword evidence="1" id="KW-0812">Transmembrane</keyword>
<keyword evidence="1" id="KW-0472">Membrane</keyword>
<protein>
    <submittedName>
        <fullName evidence="2">Uncharacterized protein</fullName>
    </submittedName>
</protein>
<feature type="transmembrane region" description="Helical" evidence="1">
    <location>
        <begin position="142"/>
        <end position="160"/>
    </location>
</feature>
<feature type="transmembrane region" description="Helical" evidence="1">
    <location>
        <begin position="172"/>
        <end position="193"/>
    </location>
</feature>
<reference evidence="2" key="1">
    <citation type="submission" date="2020-07" db="EMBL/GenBank/DDBJ databases">
        <authorList>
            <person name="Lin J."/>
        </authorList>
    </citation>
    <scope>NUCLEOTIDE SEQUENCE</scope>
</reference>
<evidence type="ECO:0000313" key="2">
    <source>
        <dbReference type="EMBL" id="CAD1842991.1"/>
    </source>
</evidence>
<sequence>MYASWFLFLPAGPCEWSVGPSVSPLLSVSVSVSVSVSNAQELFSEAEILHGFSVLCHVGLLLALSSVWLFRRSRAGKSSKERAENNTKKSFLHYKLALFSSLALALLYLILSVYNFLLLLYGGRRRRRRSDDEQIIAAQLDFGIRVVSWSAASAYLLFEFGRCGEKRFPPFLRIWWGLFFLLSCSSLALSFFYSRDPELLFPPICGLSIPCRSFRV</sequence>
<proteinExistence type="predicted"/>